<comment type="caution">
    <text evidence="1">The sequence shown here is derived from an EMBL/GenBank/DDBJ whole genome shotgun (WGS) entry which is preliminary data.</text>
</comment>
<name>A0ACA9NJR6_9GLOM</name>
<sequence>AKKILEKDKLLLQRFLDTIFYTCSIIFNNTCDLAMTILPNQNNNTKDNVSSDKDDNEENINKE</sequence>
<gene>
    <name evidence="1" type="ORF">SCALOS_LOCUS8665</name>
</gene>
<evidence type="ECO:0000313" key="2">
    <source>
        <dbReference type="Proteomes" id="UP000789860"/>
    </source>
</evidence>
<reference evidence="1" key="1">
    <citation type="submission" date="2021-06" db="EMBL/GenBank/DDBJ databases">
        <authorList>
            <person name="Kallberg Y."/>
            <person name="Tangrot J."/>
            <person name="Rosling A."/>
        </authorList>
    </citation>
    <scope>NUCLEOTIDE SEQUENCE</scope>
    <source>
        <strain evidence="1">AU212A</strain>
    </source>
</reference>
<proteinExistence type="predicted"/>
<organism evidence="1 2">
    <name type="scientific">Scutellospora calospora</name>
    <dbReference type="NCBI Taxonomy" id="85575"/>
    <lineage>
        <taxon>Eukaryota</taxon>
        <taxon>Fungi</taxon>
        <taxon>Fungi incertae sedis</taxon>
        <taxon>Mucoromycota</taxon>
        <taxon>Glomeromycotina</taxon>
        <taxon>Glomeromycetes</taxon>
        <taxon>Diversisporales</taxon>
        <taxon>Gigasporaceae</taxon>
        <taxon>Scutellospora</taxon>
    </lineage>
</organism>
<keyword evidence="2" id="KW-1185">Reference proteome</keyword>
<dbReference type="EMBL" id="CAJVPM010023763">
    <property type="protein sequence ID" value="CAG8650995.1"/>
    <property type="molecule type" value="Genomic_DNA"/>
</dbReference>
<protein>
    <submittedName>
        <fullName evidence="1">8410_t:CDS:1</fullName>
    </submittedName>
</protein>
<feature type="non-terminal residue" evidence="1">
    <location>
        <position position="63"/>
    </location>
</feature>
<evidence type="ECO:0000313" key="1">
    <source>
        <dbReference type="EMBL" id="CAG8650995.1"/>
    </source>
</evidence>
<feature type="non-terminal residue" evidence="1">
    <location>
        <position position="1"/>
    </location>
</feature>
<dbReference type="Proteomes" id="UP000789860">
    <property type="component" value="Unassembled WGS sequence"/>
</dbReference>
<accession>A0ACA9NJR6</accession>